<organism evidence="1 2">
    <name type="scientific">Neisseria shayeganii 871</name>
    <dbReference type="NCBI Taxonomy" id="1032488"/>
    <lineage>
        <taxon>Bacteria</taxon>
        <taxon>Pseudomonadati</taxon>
        <taxon>Pseudomonadota</taxon>
        <taxon>Betaproteobacteria</taxon>
        <taxon>Neisseriales</taxon>
        <taxon>Neisseriaceae</taxon>
        <taxon>Neisseria</taxon>
    </lineage>
</organism>
<proteinExistence type="predicted"/>
<sequence length="59" mass="6609">MWKNGADYRIICPLRTIRRPGQTAENGGIRLPENIPGIATASRKKRPQRHGNRCGHCAN</sequence>
<dbReference type="EMBL" id="AGAY01000002">
    <property type="protein sequence ID" value="EGY53719.1"/>
    <property type="molecule type" value="Genomic_DNA"/>
</dbReference>
<name>G4CEJ1_9NEIS</name>
<accession>G4CEJ1</accession>
<gene>
    <name evidence="1" type="ORF">HMPREF9371_0030</name>
</gene>
<dbReference type="AlphaFoldDB" id="G4CEJ1"/>
<reference evidence="1 2" key="1">
    <citation type="submission" date="2011-05" db="EMBL/GenBank/DDBJ databases">
        <authorList>
            <person name="Muzny D."/>
            <person name="Qin X."/>
            <person name="Deng J."/>
            <person name="Jiang H."/>
            <person name="Liu Y."/>
            <person name="Qu J."/>
            <person name="Song X.-Z."/>
            <person name="Zhang L."/>
            <person name="Thornton R."/>
            <person name="Coyle M."/>
            <person name="Francisco L."/>
            <person name="Jackson L."/>
            <person name="Javaid M."/>
            <person name="Korchina V."/>
            <person name="Kovar C."/>
            <person name="Mata R."/>
            <person name="Mathew T."/>
            <person name="Ngo R."/>
            <person name="Nguyen L."/>
            <person name="Nguyen N."/>
            <person name="Okwuonu G."/>
            <person name="Ongeri F."/>
            <person name="Pham C."/>
            <person name="Simmons D."/>
            <person name="Wilczek-Boney K."/>
            <person name="Hale W."/>
            <person name="Jakkamsetti A."/>
            <person name="Pham P."/>
            <person name="Ruth R."/>
            <person name="San Lucas F."/>
            <person name="Warren J."/>
            <person name="Zhang J."/>
            <person name="Zhao Z."/>
            <person name="Zhou C."/>
            <person name="Zhu D."/>
            <person name="Lee S."/>
            <person name="Bess C."/>
            <person name="Blankenburg K."/>
            <person name="Forbes L."/>
            <person name="Fu Q."/>
            <person name="Gubbala S."/>
            <person name="Hirani K."/>
            <person name="Jayaseelan J.C."/>
            <person name="Lara F."/>
            <person name="Munidasa M."/>
            <person name="Palculict T."/>
            <person name="Patil S."/>
            <person name="Pu L.-L."/>
            <person name="Saada N."/>
            <person name="Tang L."/>
            <person name="Weissenberger G."/>
            <person name="Zhu Y."/>
            <person name="Hemphill L."/>
            <person name="Shang Y."/>
            <person name="Youmans B."/>
            <person name="Ayvaz T."/>
            <person name="Ross M."/>
            <person name="Santibanez J."/>
            <person name="Aqrawi P."/>
            <person name="Gross S."/>
            <person name="Joshi V."/>
            <person name="Fowler G."/>
            <person name="Nazareth L."/>
            <person name="Reid J."/>
            <person name="Worley K."/>
            <person name="Petrosino J."/>
            <person name="Highlander S."/>
            <person name="Gibbs R."/>
        </authorList>
    </citation>
    <scope>NUCLEOTIDE SEQUENCE [LARGE SCALE GENOMIC DNA]</scope>
    <source>
        <strain evidence="1 2">871</strain>
    </source>
</reference>
<dbReference type="Proteomes" id="UP000003019">
    <property type="component" value="Unassembled WGS sequence"/>
</dbReference>
<comment type="caution">
    <text evidence="1">The sequence shown here is derived from an EMBL/GenBank/DDBJ whole genome shotgun (WGS) entry which is preliminary data.</text>
</comment>
<evidence type="ECO:0000313" key="2">
    <source>
        <dbReference type="Proteomes" id="UP000003019"/>
    </source>
</evidence>
<evidence type="ECO:0000313" key="1">
    <source>
        <dbReference type="EMBL" id="EGY53719.1"/>
    </source>
</evidence>
<dbReference type="HOGENOM" id="CLU_2955829_0_0_4"/>
<protein>
    <submittedName>
        <fullName evidence="1">Uncharacterized protein</fullName>
    </submittedName>
</protein>
<keyword evidence="2" id="KW-1185">Reference proteome</keyword>
<dbReference type="PATRIC" id="fig|1032488.3.peg.26"/>